<dbReference type="InterPro" id="IPR002347">
    <property type="entry name" value="SDR_fam"/>
</dbReference>
<dbReference type="SUPFAM" id="SSF51735">
    <property type="entry name" value="NAD(P)-binding Rossmann-fold domains"/>
    <property type="match status" value="1"/>
</dbReference>
<dbReference type="InterPro" id="IPR036291">
    <property type="entry name" value="NAD(P)-bd_dom_sf"/>
</dbReference>
<dbReference type="GO" id="GO:0004757">
    <property type="term" value="F:sepiapterin reductase (NADP+) activity"/>
    <property type="evidence" value="ECO:0007669"/>
    <property type="project" value="UniProtKB-EC"/>
</dbReference>
<dbReference type="GO" id="GO:0005737">
    <property type="term" value="C:cytoplasm"/>
    <property type="evidence" value="ECO:0007669"/>
    <property type="project" value="UniProtKB-SubCell"/>
</dbReference>
<dbReference type="InterPro" id="IPR006393">
    <property type="entry name" value="Sepiapterin_red"/>
</dbReference>
<dbReference type="Pfam" id="PF00106">
    <property type="entry name" value="adh_short"/>
    <property type="match status" value="1"/>
</dbReference>
<sequence length="249" mass="27048">MCDASTKDLGRCLCVITGASKGFGRSLAQQMPCVLQTGSVMLLVARTARLLQELKAELDTHVLLVHCVEADLGTAEGVNKTVEVAKKENVNDFDHVLLINNAGSLGAISQFSSFTDLAEVNAYISFNISSALALTAGLLQAFPQRPGLRRTVVNMSSVLAHQPLPLWVLYSTAKAARDMMFKVLAKEEPNVKVLNYSPGPVDTEMQREIFQQTGVSRELLPCQKPGAKLLKLLLDSDFCSGTHLDFLDL</sequence>
<dbReference type="InterPro" id="IPR051721">
    <property type="entry name" value="Biopterin_syn/organic_redct"/>
</dbReference>
<evidence type="ECO:0000256" key="6">
    <source>
        <dbReference type="ARBA" id="ARBA00022857"/>
    </source>
</evidence>
<dbReference type="NCBIfam" id="TIGR01500">
    <property type="entry name" value="sepiapter_red"/>
    <property type="match status" value="1"/>
</dbReference>
<evidence type="ECO:0000256" key="7">
    <source>
        <dbReference type="ARBA" id="ARBA00023002"/>
    </source>
</evidence>
<evidence type="ECO:0000256" key="2">
    <source>
        <dbReference type="ARBA" id="ARBA00010483"/>
    </source>
</evidence>
<reference evidence="8" key="2">
    <citation type="submission" date="2025-09" db="UniProtKB">
        <authorList>
            <consortium name="Ensembl"/>
        </authorList>
    </citation>
    <scope>IDENTIFICATION</scope>
</reference>
<evidence type="ECO:0000313" key="9">
    <source>
        <dbReference type="Proteomes" id="UP000694523"/>
    </source>
</evidence>
<dbReference type="Proteomes" id="UP000694523">
    <property type="component" value="Unplaced"/>
</dbReference>
<dbReference type="PANTHER" id="PTHR44085">
    <property type="entry name" value="SEPIAPTERIN REDUCTASE"/>
    <property type="match status" value="1"/>
</dbReference>
<keyword evidence="5" id="KW-0963">Cytoplasm</keyword>
<dbReference type="AlphaFoldDB" id="A0A8C6UMJ3"/>
<dbReference type="Gene3D" id="3.40.50.720">
    <property type="entry name" value="NAD(P)-binding Rossmann-like Domain"/>
    <property type="match status" value="1"/>
</dbReference>
<evidence type="ECO:0000256" key="1">
    <source>
        <dbReference type="ARBA" id="ARBA00004496"/>
    </source>
</evidence>
<comment type="similarity">
    <text evidence="2">Belongs to the sepiapterin reductase family.</text>
</comment>
<dbReference type="PRINTS" id="PR00081">
    <property type="entry name" value="GDHRDH"/>
</dbReference>
<reference evidence="8" key="1">
    <citation type="submission" date="2025-08" db="UniProtKB">
        <authorList>
            <consortium name="Ensembl"/>
        </authorList>
    </citation>
    <scope>IDENTIFICATION</scope>
</reference>
<evidence type="ECO:0000256" key="4">
    <source>
        <dbReference type="ARBA" id="ARBA00019170"/>
    </source>
</evidence>
<dbReference type="PANTHER" id="PTHR44085:SF2">
    <property type="entry name" value="SEPIAPTERIN REDUCTASE"/>
    <property type="match status" value="1"/>
</dbReference>
<proteinExistence type="inferred from homology"/>
<protein>
    <recommendedName>
        <fullName evidence="4">Sepiapterin reductase</fullName>
        <ecNumber evidence="3">1.1.1.153</ecNumber>
    </recommendedName>
</protein>
<dbReference type="GO" id="GO:0006729">
    <property type="term" value="P:tetrahydrobiopterin biosynthetic process"/>
    <property type="evidence" value="ECO:0007669"/>
    <property type="project" value="InterPro"/>
</dbReference>
<dbReference type="EC" id="1.1.1.153" evidence="3"/>
<keyword evidence="6" id="KW-0521">NADP</keyword>
<organism evidence="8 9">
    <name type="scientific">Neogobius melanostomus</name>
    <name type="common">round goby</name>
    <dbReference type="NCBI Taxonomy" id="47308"/>
    <lineage>
        <taxon>Eukaryota</taxon>
        <taxon>Metazoa</taxon>
        <taxon>Chordata</taxon>
        <taxon>Craniata</taxon>
        <taxon>Vertebrata</taxon>
        <taxon>Euteleostomi</taxon>
        <taxon>Actinopterygii</taxon>
        <taxon>Neopterygii</taxon>
        <taxon>Teleostei</taxon>
        <taxon>Neoteleostei</taxon>
        <taxon>Acanthomorphata</taxon>
        <taxon>Gobiaria</taxon>
        <taxon>Gobiiformes</taxon>
        <taxon>Gobioidei</taxon>
        <taxon>Gobiidae</taxon>
        <taxon>Benthophilinae</taxon>
        <taxon>Neogobiini</taxon>
        <taxon>Neogobius</taxon>
    </lineage>
</organism>
<comment type="subcellular location">
    <subcellularLocation>
        <location evidence="1">Cytoplasm</location>
    </subcellularLocation>
</comment>
<keyword evidence="9" id="KW-1185">Reference proteome</keyword>
<dbReference type="CDD" id="cd05367">
    <property type="entry name" value="SPR-like_SDR_c"/>
    <property type="match status" value="1"/>
</dbReference>
<dbReference type="Ensembl" id="ENSNMLT00000042897.1">
    <property type="protein sequence ID" value="ENSNMLP00000038535.1"/>
    <property type="gene ID" value="ENSNMLG00000023766.1"/>
</dbReference>
<accession>A0A8C6UMJ3</accession>
<evidence type="ECO:0000256" key="5">
    <source>
        <dbReference type="ARBA" id="ARBA00022490"/>
    </source>
</evidence>
<name>A0A8C6UMJ3_9GOBI</name>
<evidence type="ECO:0000256" key="3">
    <source>
        <dbReference type="ARBA" id="ARBA00013075"/>
    </source>
</evidence>
<evidence type="ECO:0000313" key="8">
    <source>
        <dbReference type="Ensembl" id="ENSNMLP00000038535.1"/>
    </source>
</evidence>
<keyword evidence="7" id="KW-0560">Oxidoreductase</keyword>